<dbReference type="RefSeq" id="WP_340235639.1">
    <property type="nucleotide sequence ID" value="NZ_JBBEWC010000004.1"/>
</dbReference>
<protein>
    <submittedName>
        <fullName evidence="1">Type VI secretion system tube protein TssD</fullName>
    </submittedName>
</protein>
<accession>A0ABW5J582</accession>
<dbReference type="Pfam" id="PF17642">
    <property type="entry name" value="TssD"/>
    <property type="match status" value="1"/>
</dbReference>
<dbReference type="EMBL" id="JBHULC010000004">
    <property type="protein sequence ID" value="MFD2520227.1"/>
    <property type="molecule type" value="Genomic_DNA"/>
</dbReference>
<reference evidence="2" key="1">
    <citation type="journal article" date="2019" name="Int. J. Syst. Evol. Microbiol.">
        <title>The Global Catalogue of Microorganisms (GCM) 10K type strain sequencing project: providing services to taxonomists for standard genome sequencing and annotation.</title>
        <authorList>
            <consortium name="The Broad Institute Genomics Platform"/>
            <consortium name="The Broad Institute Genome Sequencing Center for Infectious Disease"/>
            <person name="Wu L."/>
            <person name="Ma J."/>
        </authorList>
    </citation>
    <scope>NUCLEOTIDE SEQUENCE [LARGE SCALE GENOMIC DNA]</scope>
    <source>
        <strain evidence="2">KCTC 52344</strain>
    </source>
</reference>
<comment type="caution">
    <text evidence="1">The sequence shown here is derived from an EMBL/GenBank/DDBJ whole genome shotgun (WGS) entry which is preliminary data.</text>
</comment>
<proteinExistence type="predicted"/>
<name>A0ABW5J582_9BACT</name>
<dbReference type="Proteomes" id="UP001597510">
    <property type="component" value="Unassembled WGS sequence"/>
</dbReference>
<organism evidence="1 2">
    <name type="scientific">Emticicia soli</name>
    <dbReference type="NCBI Taxonomy" id="2027878"/>
    <lineage>
        <taxon>Bacteria</taxon>
        <taxon>Pseudomonadati</taxon>
        <taxon>Bacteroidota</taxon>
        <taxon>Cytophagia</taxon>
        <taxon>Cytophagales</taxon>
        <taxon>Leadbetterellaceae</taxon>
        <taxon>Emticicia</taxon>
    </lineage>
</organism>
<sequence length="134" mass="14446">MASFSATFNAAGSGDCEVVACNFSFNQSIDEKGRPSSKVHGGTIRVTIVATDNTALVGWMLDPYKKDSGQIVYNRIDQESTLKEIKFEDAYCVEYTENFDARGGDSNAAFTITLTISANKIVVGGASLDNKWGI</sequence>
<gene>
    <name evidence="1" type="primary">tssD</name>
    <name evidence="1" type="ORF">ACFSR2_04980</name>
</gene>
<evidence type="ECO:0000313" key="1">
    <source>
        <dbReference type="EMBL" id="MFD2520227.1"/>
    </source>
</evidence>
<dbReference type="InterPro" id="IPR041408">
    <property type="entry name" value="Hcp_Tssd"/>
</dbReference>
<evidence type="ECO:0000313" key="2">
    <source>
        <dbReference type="Proteomes" id="UP001597510"/>
    </source>
</evidence>
<keyword evidence="2" id="KW-1185">Reference proteome</keyword>